<name>A0AAV4R2I0_CAEEX</name>
<feature type="domain" description="Glycerol-3-phosphate dehydrogenase NAD-dependent C-terminal" evidence="16">
    <location>
        <begin position="192"/>
        <end position="332"/>
    </location>
</feature>
<dbReference type="NCBIfam" id="TIGR03376">
    <property type="entry name" value="glycerol3P_DH"/>
    <property type="match status" value="1"/>
</dbReference>
<dbReference type="SUPFAM" id="SSF51735">
    <property type="entry name" value="NAD(P)-binding Rossmann-fold domains"/>
    <property type="match status" value="1"/>
</dbReference>
<dbReference type="InterPro" id="IPR006168">
    <property type="entry name" value="G3P_DH_NAD-dep"/>
</dbReference>
<evidence type="ECO:0000256" key="9">
    <source>
        <dbReference type="ARBA" id="ARBA00048683"/>
    </source>
</evidence>
<dbReference type="AlphaFoldDB" id="A0AAV4R2I0"/>
<accession>A0AAV4R2I0</accession>
<feature type="binding site" evidence="12">
    <location>
        <position position="39"/>
    </location>
    <ligand>
        <name>NAD(+)</name>
        <dbReference type="ChEBI" id="CHEBI:57540"/>
    </ligand>
</feature>
<evidence type="ECO:0000256" key="13">
    <source>
        <dbReference type="RuleBase" id="RU000437"/>
    </source>
</evidence>
<dbReference type="Gene3D" id="1.10.1040.10">
    <property type="entry name" value="N-(1-d-carboxylethyl)-l-norvaline Dehydrogenase, domain 2"/>
    <property type="match status" value="1"/>
</dbReference>
<keyword evidence="18" id="KW-1185">Reference proteome</keyword>
<comment type="caution">
    <text evidence="17">The sequence shown here is derived from an EMBL/GenBank/DDBJ whole genome shotgun (WGS) entry which is preliminary data.</text>
</comment>
<dbReference type="GO" id="GO:0005829">
    <property type="term" value="C:cytosol"/>
    <property type="evidence" value="ECO:0007669"/>
    <property type="project" value="TreeGrafter"/>
</dbReference>
<dbReference type="GO" id="GO:0042803">
    <property type="term" value="F:protein homodimerization activity"/>
    <property type="evidence" value="ECO:0007669"/>
    <property type="project" value="InterPro"/>
</dbReference>
<comment type="pathway">
    <text evidence="2">Lipid metabolism.</text>
</comment>
<dbReference type="InterPro" id="IPR013328">
    <property type="entry name" value="6PGD_dom2"/>
</dbReference>
<evidence type="ECO:0000256" key="1">
    <source>
        <dbReference type="ARBA" id="ARBA00004496"/>
    </source>
</evidence>
<dbReference type="FunFam" id="3.40.50.720:FF:000088">
    <property type="entry name" value="Glycerol-3-phosphate dehydrogenase [NAD(+)]"/>
    <property type="match status" value="1"/>
</dbReference>
<dbReference type="Pfam" id="PF01210">
    <property type="entry name" value="NAD_Gly3P_dh_N"/>
    <property type="match status" value="1"/>
</dbReference>
<dbReference type="Gene3D" id="3.40.50.720">
    <property type="entry name" value="NAD(P)-binding Rossmann-like Domain"/>
    <property type="match status" value="1"/>
</dbReference>
<evidence type="ECO:0000256" key="6">
    <source>
        <dbReference type="ARBA" id="ARBA00022490"/>
    </source>
</evidence>
<dbReference type="PANTHER" id="PTHR11728">
    <property type="entry name" value="GLYCEROL-3-PHOSPHATE DEHYDROGENASE"/>
    <property type="match status" value="1"/>
</dbReference>
<evidence type="ECO:0000256" key="5">
    <source>
        <dbReference type="ARBA" id="ARBA00011738"/>
    </source>
</evidence>
<feature type="binding site" evidence="11">
    <location>
        <begin position="267"/>
        <end position="268"/>
    </location>
    <ligand>
        <name>substrate</name>
    </ligand>
</feature>
<evidence type="ECO:0000256" key="7">
    <source>
        <dbReference type="ARBA" id="ARBA00023002"/>
    </source>
</evidence>
<keyword evidence="8 12" id="KW-0520">NAD</keyword>
<organism evidence="17 18">
    <name type="scientific">Caerostris extrusa</name>
    <name type="common">Bark spider</name>
    <name type="synonym">Caerostris bankana</name>
    <dbReference type="NCBI Taxonomy" id="172846"/>
    <lineage>
        <taxon>Eukaryota</taxon>
        <taxon>Metazoa</taxon>
        <taxon>Ecdysozoa</taxon>
        <taxon>Arthropoda</taxon>
        <taxon>Chelicerata</taxon>
        <taxon>Arachnida</taxon>
        <taxon>Araneae</taxon>
        <taxon>Araneomorphae</taxon>
        <taxon>Entelegynae</taxon>
        <taxon>Araneoidea</taxon>
        <taxon>Araneidae</taxon>
        <taxon>Caerostris</taxon>
    </lineage>
</organism>
<dbReference type="SUPFAM" id="SSF48179">
    <property type="entry name" value="6-phosphogluconate dehydrogenase C-terminal domain-like"/>
    <property type="match status" value="1"/>
</dbReference>
<evidence type="ECO:0000256" key="12">
    <source>
        <dbReference type="PIRSR" id="PIRSR000114-3"/>
    </source>
</evidence>
<dbReference type="PROSITE" id="PS00957">
    <property type="entry name" value="NAD_G3PDH"/>
    <property type="match status" value="1"/>
</dbReference>
<dbReference type="GO" id="GO:0005975">
    <property type="term" value="P:carbohydrate metabolic process"/>
    <property type="evidence" value="ECO:0007669"/>
    <property type="project" value="InterPro"/>
</dbReference>
<evidence type="ECO:0000256" key="10">
    <source>
        <dbReference type="PIRSR" id="PIRSR000114-1"/>
    </source>
</evidence>
<dbReference type="PANTHER" id="PTHR11728:SF8">
    <property type="entry name" value="GLYCEROL-3-PHOSPHATE DEHYDROGENASE [NAD(+)]-RELATED"/>
    <property type="match status" value="1"/>
</dbReference>
<feature type="binding site" evidence="12">
    <location>
        <position position="152"/>
    </location>
    <ligand>
        <name>NAD(+)</name>
        <dbReference type="ChEBI" id="CHEBI:57540"/>
    </ligand>
</feature>
<proteinExistence type="inferred from homology"/>
<evidence type="ECO:0000256" key="3">
    <source>
        <dbReference type="ARBA" id="ARBA00005192"/>
    </source>
</evidence>
<feature type="binding site" evidence="12">
    <location>
        <position position="267"/>
    </location>
    <ligand>
        <name>NAD(+)</name>
        <dbReference type="ChEBI" id="CHEBI:57540"/>
    </ligand>
</feature>
<dbReference type="InterPro" id="IPR011128">
    <property type="entry name" value="G3P_DH_NAD-dep_N"/>
</dbReference>
<comment type="subcellular location">
    <subcellularLocation>
        <location evidence="1">Cytoplasm</location>
    </subcellularLocation>
</comment>
<comment type="subunit">
    <text evidence="5">Homodimer.</text>
</comment>
<evidence type="ECO:0000256" key="14">
    <source>
        <dbReference type="RuleBase" id="RU361243"/>
    </source>
</evidence>
<feature type="binding site" evidence="12">
    <location>
        <position position="95"/>
    </location>
    <ligand>
        <name>NAD(+)</name>
        <dbReference type="ChEBI" id="CHEBI:57540"/>
    </ligand>
</feature>
<dbReference type="Pfam" id="PF07479">
    <property type="entry name" value="NAD_Gly3P_dh_C"/>
    <property type="match status" value="1"/>
</dbReference>
<evidence type="ECO:0000259" key="15">
    <source>
        <dbReference type="Pfam" id="PF01210"/>
    </source>
</evidence>
<evidence type="ECO:0000256" key="8">
    <source>
        <dbReference type="ARBA" id="ARBA00023027"/>
    </source>
</evidence>
<dbReference type="EMBL" id="BPLR01007218">
    <property type="protein sequence ID" value="GIY15256.1"/>
    <property type="molecule type" value="Genomic_DNA"/>
</dbReference>
<dbReference type="PIRSF" id="PIRSF000114">
    <property type="entry name" value="Glycerol-3-P_dh"/>
    <property type="match status" value="1"/>
</dbReference>
<comment type="catalytic activity">
    <reaction evidence="9 14">
        <text>sn-glycerol 3-phosphate + NAD(+) = dihydroxyacetone phosphate + NADH + H(+)</text>
        <dbReference type="Rhea" id="RHEA:11092"/>
        <dbReference type="ChEBI" id="CHEBI:15378"/>
        <dbReference type="ChEBI" id="CHEBI:57540"/>
        <dbReference type="ChEBI" id="CHEBI:57597"/>
        <dbReference type="ChEBI" id="CHEBI:57642"/>
        <dbReference type="ChEBI" id="CHEBI:57945"/>
        <dbReference type="EC" id="1.1.1.8"/>
    </reaction>
</comment>
<dbReference type="GO" id="GO:0046168">
    <property type="term" value="P:glycerol-3-phosphate catabolic process"/>
    <property type="evidence" value="ECO:0007669"/>
    <property type="project" value="UniProtKB-UniRule"/>
</dbReference>
<evidence type="ECO:0000313" key="17">
    <source>
        <dbReference type="EMBL" id="GIY15256.1"/>
    </source>
</evidence>
<feature type="domain" description="Glycerol-3-phosphate dehydrogenase NAD-dependent N-terminal" evidence="15">
    <location>
        <begin position="3"/>
        <end position="171"/>
    </location>
</feature>
<feature type="binding site" evidence="11">
    <location>
        <position position="118"/>
    </location>
    <ligand>
        <name>substrate</name>
    </ligand>
</feature>
<dbReference type="GO" id="GO:0051287">
    <property type="term" value="F:NAD binding"/>
    <property type="evidence" value="ECO:0007669"/>
    <property type="project" value="UniProtKB-UniRule"/>
</dbReference>
<dbReference type="InterPro" id="IPR036291">
    <property type="entry name" value="NAD(P)-bd_dom_sf"/>
</dbReference>
<dbReference type="PRINTS" id="PR00077">
    <property type="entry name" value="GPDHDRGNASE"/>
</dbReference>
<evidence type="ECO:0000256" key="11">
    <source>
        <dbReference type="PIRSR" id="PIRSR000114-2"/>
    </source>
</evidence>
<feature type="binding site" evidence="12">
    <location>
        <position position="291"/>
    </location>
    <ligand>
        <name>NAD(+)</name>
        <dbReference type="ChEBI" id="CHEBI:57540"/>
    </ligand>
</feature>
<dbReference type="Proteomes" id="UP001054945">
    <property type="component" value="Unassembled WGS sequence"/>
</dbReference>
<keyword evidence="7 13" id="KW-0560">Oxidoreductase</keyword>
<dbReference type="FunFam" id="1.10.1040.10:FF:000004">
    <property type="entry name" value="Glycerol-3-phosphate dehydrogenase [NAD(+)]"/>
    <property type="match status" value="1"/>
</dbReference>
<gene>
    <name evidence="17" type="primary">Gpdh1</name>
    <name evidence="17" type="ORF">CEXT_784441</name>
</gene>
<evidence type="ECO:0000259" key="16">
    <source>
        <dbReference type="Pfam" id="PF07479"/>
    </source>
</evidence>
<dbReference type="EC" id="1.1.1.8" evidence="14"/>
<evidence type="ECO:0000256" key="2">
    <source>
        <dbReference type="ARBA" id="ARBA00005189"/>
    </source>
</evidence>
<dbReference type="InterPro" id="IPR017751">
    <property type="entry name" value="G3P_DH_NAD-dep_euk"/>
</dbReference>
<feature type="binding site" evidence="12">
    <location>
        <begin position="8"/>
        <end position="13"/>
    </location>
    <ligand>
        <name>NAD(+)</name>
        <dbReference type="ChEBI" id="CHEBI:57540"/>
    </ligand>
</feature>
<keyword evidence="6" id="KW-0963">Cytoplasm</keyword>
<comment type="pathway">
    <text evidence="3">Phospholipid metabolism; alpha-glycerophosphate cycle.</text>
</comment>
<dbReference type="InterPro" id="IPR008927">
    <property type="entry name" value="6-PGluconate_DH-like_C_sf"/>
</dbReference>
<evidence type="ECO:0000256" key="4">
    <source>
        <dbReference type="ARBA" id="ARBA00011009"/>
    </source>
</evidence>
<dbReference type="GO" id="GO:0141152">
    <property type="term" value="F:glycerol-3-phosphate dehydrogenase (NAD+) activity"/>
    <property type="evidence" value="ECO:0007669"/>
    <property type="project" value="UniProtKB-UniRule"/>
</dbReference>
<protein>
    <recommendedName>
        <fullName evidence="14">Glycerol-3-phosphate dehydrogenase [NAD(+)]</fullName>
        <ecNumber evidence="14">1.1.1.8</ecNumber>
    </recommendedName>
</protein>
<sequence length="337" mass="36673">MKKIAIIGSGNWGTAIARIVANNVKNFDEFDNTVNMYVFEEMVDGKKLSEIINTQHENIKYLPGFKIPENVVAITDPLEAAKDADIMVWVLPHKFVRGACAPMVGKIKPTAVALSLIKGFDIIPGGGIALISDVLHNMLNIEVSVMMGANLAGEVAAGKFCESTIGCKDSQTGQMLKNLMQTDYFRIAVVEDIHTIEVCGALKNIVAVAAGIVDGLELGDNSKAAVMRIGLMEMINYAKTFYPGSQLPTFFESCGVADLITTCYGGRNRRIAEAFSMEQLEKELLNGQRMQGPQTAEEVHLMLSTKGFLEKFPLLVAVHRICVGELPASQLIDCIRS</sequence>
<feature type="active site" description="Proton acceptor" evidence="10">
    <location>
        <position position="203"/>
    </location>
</feature>
<dbReference type="InterPro" id="IPR006109">
    <property type="entry name" value="G3P_DH_NAD-dep_C"/>
</dbReference>
<comment type="similarity">
    <text evidence="4 13">Belongs to the NAD-dependent glycerol-3-phosphate dehydrogenase family.</text>
</comment>
<reference evidence="17 18" key="1">
    <citation type="submission" date="2021-06" db="EMBL/GenBank/DDBJ databases">
        <title>Caerostris extrusa draft genome.</title>
        <authorList>
            <person name="Kono N."/>
            <person name="Arakawa K."/>
        </authorList>
    </citation>
    <scope>NUCLEOTIDE SEQUENCE [LARGE SCALE GENOMIC DNA]</scope>
</reference>
<evidence type="ECO:0000313" key="18">
    <source>
        <dbReference type="Proteomes" id="UP001054945"/>
    </source>
</evidence>